<reference evidence="3 4" key="1">
    <citation type="journal article" date="2023" name="ISME J.">
        <title>Cultivation and genomic characterization of novel and ubiquitous marine nitrite-oxidizing bacteria from the Nitrospirales.</title>
        <authorList>
            <person name="Mueller A.J."/>
            <person name="Daebeler A."/>
            <person name="Herbold C.W."/>
            <person name="Kirkegaard R.H."/>
            <person name="Daims H."/>
        </authorList>
    </citation>
    <scope>NUCLEOTIDE SEQUENCE [LARGE SCALE GENOMIC DNA]</scope>
    <source>
        <strain evidence="3 4">EB</strain>
    </source>
</reference>
<evidence type="ECO:0000256" key="1">
    <source>
        <dbReference type="SAM" id="MobiDB-lite"/>
    </source>
</evidence>
<dbReference type="EMBL" id="JAQOUE010000001">
    <property type="protein sequence ID" value="MDT7043358.1"/>
    <property type="molecule type" value="Genomic_DNA"/>
</dbReference>
<name>A0ABU3KAL7_9BACT</name>
<organism evidence="3 4">
    <name type="scientific">Candidatus Nitronereus thalassa</name>
    <dbReference type="NCBI Taxonomy" id="3020898"/>
    <lineage>
        <taxon>Bacteria</taxon>
        <taxon>Pseudomonadati</taxon>
        <taxon>Nitrospirota</taxon>
        <taxon>Nitrospiria</taxon>
        <taxon>Nitrospirales</taxon>
        <taxon>Nitrospiraceae</taxon>
        <taxon>Candidatus Nitronereus</taxon>
    </lineage>
</organism>
<keyword evidence="2" id="KW-0732">Signal</keyword>
<feature type="chain" id="PRO_5047061469" evidence="2">
    <location>
        <begin position="24"/>
        <end position="95"/>
    </location>
</feature>
<feature type="region of interest" description="Disordered" evidence="1">
    <location>
        <begin position="65"/>
        <end position="95"/>
    </location>
</feature>
<evidence type="ECO:0000313" key="4">
    <source>
        <dbReference type="Proteomes" id="UP001250932"/>
    </source>
</evidence>
<evidence type="ECO:0000313" key="3">
    <source>
        <dbReference type="EMBL" id="MDT7043358.1"/>
    </source>
</evidence>
<keyword evidence="4" id="KW-1185">Reference proteome</keyword>
<sequence>MKNTLLAIAIVASLVFGNTLALADNTANNSGAKPATMTTKESKKGINEALVVENGKDSYVLHQPKNHPKQYFLPSSGGKIAGGESGEGQASHTRS</sequence>
<proteinExistence type="predicted"/>
<accession>A0ABU3KAL7</accession>
<dbReference type="RefSeq" id="WP_313833925.1">
    <property type="nucleotide sequence ID" value="NZ_JAQOUE010000001.1"/>
</dbReference>
<dbReference type="Proteomes" id="UP001250932">
    <property type="component" value="Unassembled WGS sequence"/>
</dbReference>
<protein>
    <submittedName>
        <fullName evidence="3">Uncharacterized protein</fullName>
    </submittedName>
</protein>
<evidence type="ECO:0000256" key="2">
    <source>
        <dbReference type="SAM" id="SignalP"/>
    </source>
</evidence>
<comment type="caution">
    <text evidence="3">The sequence shown here is derived from an EMBL/GenBank/DDBJ whole genome shotgun (WGS) entry which is preliminary data.</text>
</comment>
<gene>
    <name evidence="3" type="ORF">PPG34_13440</name>
</gene>
<feature type="signal peptide" evidence="2">
    <location>
        <begin position="1"/>
        <end position="23"/>
    </location>
</feature>